<organism evidence="2 3">
    <name type="scientific">Aliiglaciecola litoralis</name>
    <dbReference type="NCBI Taxonomy" id="582857"/>
    <lineage>
        <taxon>Bacteria</taxon>
        <taxon>Pseudomonadati</taxon>
        <taxon>Pseudomonadota</taxon>
        <taxon>Gammaproteobacteria</taxon>
        <taxon>Alteromonadales</taxon>
        <taxon>Alteromonadaceae</taxon>
        <taxon>Aliiglaciecola</taxon>
    </lineage>
</organism>
<dbReference type="EMBL" id="BAAAFD010000004">
    <property type="protein sequence ID" value="GAA0856586.1"/>
    <property type="molecule type" value="Genomic_DNA"/>
</dbReference>
<name>A0ABN1LJG4_9ALTE</name>
<gene>
    <name evidence="2" type="ORF">GCM10009114_19120</name>
</gene>
<protein>
    <recommendedName>
        <fullName evidence="4">DUF2306 domain-containing protein</fullName>
    </recommendedName>
</protein>
<keyword evidence="3" id="KW-1185">Reference proteome</keyword>
<feature type="transmembrane region" description="Helical" evidence="1">
    <location>
        <begin position="77"/>
        <end position="99"/>
    </location>
</feature>
<feature type="transmembrane region" description="Helical" evidence="1">
    <location>
        <begin position="142"/>
        <end position="163"/>
    </location>
</feature>
<dbReference type="InterPro" id="IPR018750">
    <property type="entry name" value="DUF2306_membrane"/>
</dbReference>
<evidence type="ECO:0000313" key="2">
    <source>
        <dbReference type="EMBL" id="GAA0856586.1"/>
    </source>
</evidence>
<feature type="transmembrane region" description="Helical" evidence="1">
    <location>
        <begin position="20"/>
        <end position="46"/>
    </location>
</feature>
<comment type="caution">
    <text evidence="2">The sequence shown here is derived from an EMBL/GenBank/DDBJ whole genome shotgun (WGS) entry which is preliminary data.</text>
</comment>
<evidence type="ECO:0000313" key="3">
    <source>
        <dbReference type="Proteomes" id="UP001500359"/>
    </source>
</evidence>
<sequence>MQTSAISAPPAMRKWGDNALSISVSTWLATALIGQWLFVAYVVLFYGKSLIGNDLQQWSQVLPNGIVEGEPFGNLMIIMHIMIPAYVMIAGGLQLIPMIRNRFRKFHRINGRIYLTTAVLTSVTGIFMILTRGTVGDGIQHLLTTFNGLLILLFAYFTVDMAMRKNFAEHRQWAMRLFVVVSGVWTFRVMLMFWLTINGGPVGIDFETFTGPAIKILNVAQFALPLIVLECYFAASKSTSQLFKTSVSGLIVLTTLCMAVGIFAAFMGMWLPRIS</sequence>
<dbReference type="Proteomes" id="UP001500359">
    <property type="component" value="Unassembled WGS sequence"/>
</dbReference>
<reference evidence="2 3" key="1">
    <citation type="journal article" date="2019" name="Int. J. Syst. Evol. Microbiol.">
        <title>The Global Catalogue of Microorganisms (GCM) 10K type strain sequencing project: providing services to taxonomists for standard genome sequencing and annotation.</title>
        <authorList>
            <consortium name="The Broad Institute Genomics Platform"/>
            <consortium name="The Broad Institute Genome Sequencing Center for Infectious Disease"/>
            <person name="Wu L."/>
            <person name="Ma J."/>
        </authorList>
    </citation>
    <scope>NUCLEOTIDE SEQUENCE [LARGE SCALE GENOMIC DNA]</scope>
    <source>
        <strain evidence="2 3">JCM 15896</strain>
    </source>
</reference>
<feature type="transmembrane region" description="Helical" evidence="1">
    <location>
        <begin position="216"/>
        <end position="235"/>
    </location>
</feature>
<evidence type="ECO:0000256" key="1">
    <source>
        <dbReference type="SAM" id="Phobius"/>
    </source>
</evidence>
<accession>A0ABN1LJG4</accession>
<dbReference type="RefSeq" id="WP_343859191.1">
    <property type="nucleotide sequence ID" value="NZ_BAAAFD010000004.1"/>
</dbReference>
<keyword evidence="1" id="KW-0472">Membrane</keyword>
<dbReference type="Pfam" id="PF10067">
    <property type="entry name" value="DUF2306"/>
    <property type="match status" value="1"/>
</dbReference>
<feature type="transmembrane region" description="Helical" evidence="1">
    <location>
        <begin position="175"/>
        <end position="196"/>
    </location>
</feature>
<evidence type="ECO:0008006" key="4">
    <source>
        <dbReference type="Google" id="ProtNLM"/>
    </source>
</evidence>
<keyword evidence="1" id="KW-1133">Transmembrane helix</keyword>
<feature type="transmembrane region" description="Helical" evidence="1">
    <location>
        <begin position="111"/>
        <end position="130"/>
    </location>
</feature>
<feature type="transmembrane region" description="Helical" evidence="1">
    <location>
        <begin position="247"/>
        <end position="271"/>
    </location>
</feature>
<keyword evidence="1" id="KW-0812">Transmembrane</keyword>
<proteinExistence type="predicted"/>